<evidence type="ECO:0008006" key="5">
    <source>
        <dbReference type="Google" id="ProtNLM"/>
    </source>
</evidence>
<protein>
    <recommendedName>
        <fullName evidence="5">Outer membrane lipoprotein-sorting protein</fullName>
    </recommendedName>
</protein>
<dbReference type="AlphaFoldDB" id="A0A432YBY0"/>
<evidence type="ECO:0000256" key="2">
    <source>
        <dbReference type="SAM" id="SignalP"/>
    </source>
</evidence>
<evidence type="ECO:0000313" key="3">
    <source>
        <dbReference type="EMBL" id="RUO58437.1"/>
    </source>
</evidence>
<organism evidence="3 4">
    <name type="scientific">Idiomarina fontislapidosi</name>
    <dbReference type="NCBI Taxonomy" id="263723"/>
    <lineage>
        <taxon>Bacteria</taxon>
        <taxon>Pseudomonadati</taxon>
        <taxon>Pseudomonadota</taxon>
        <taxon>Gammaproteobacteria</taxon>
        <taxon>Alteromonadales</taxon>
        <taxon>Idiomarinaceae</taxon>
        <taxon>Idiomarina</taxon>
    </lineage>
</organism>
<comment type="caution">
    <text evidence="3">The sequence shown here is derived from an EMBL/GenBank/DDBJ whole genome shotgun (WGS) entry which is preliminary data.</text>
</comment>
<dbReference type="Proteomes" id="UP000287330">
    <property type="component" value="Unassembled WGS sequence"/>
</dbReference>
<evidence type="ECO:0000313" key="4">
    <source>
        <dbReference type="Proteomes" id="UP000287330"/>
    </source>
</evidence>
<dbReference type="EMBL" id="PIPV01000001">
    <property type="protein sequence ID" value="RUO58437.1"/>
    <property type="molecule type" value="Genomic_DNA"/>
</dbReference>
<accession>A0A432YBY0</accession>
<reference evidence="4" key="1">
    <citation type="journal article" date="2018" name="Front. Microbiol.">
        <title>Genome-Based Analysis Reveals the Taxonomy and Diversity of the Family Idiomarinaceae.</title>
        <authorList>
            <person name="Liu Y."/>
            <person name="Lai Q."/>
            <person name="Shao Z."/>
        </authorList>
    </citation>
    <scope>NUCLEOTIDE SEQUENCE [LARGE SCALE GENOMIC DNA]</scope>
    <source>
        <strain evidence="4">F23</strain>
    </source>
</reference>
<feature type="signal peptide" evidence="2">
    <location>
        <begin position="1"/>
        <end position="19"/>
    </location>
</feature>
<feature type="chain" id="PRO_5019384673" description="Outer membrane lipoprotein-sorting protein" evidence="2">
    <location>
        <begin position="20"/>
        <end position="268"/>
    </location>
</feature>
<evidence type="ECO:0000256" key="1">
    <source>
        <dbReference type="SAM" id="MobiDB-lite"/>
    </source>
</evidence>
<keyword evidence="4" id="KW-1185">Reference proteome</keyword>
<name>A0A432YBY0_9GAMM</name>
<dbReference type="RefSeq" id="WP_110572741.1">
    <property type="nucleotide sequence ID" value="NZ_PIPV01000001.1"/>
</dbReference>
<gene>
    <name evidence="3" type="ORF">CWE25_02270</name>
</gene>
<proteinExistence type="predicted"/>
<feature type="compositionally biased region" description="Polar residues" evidence="1">
    <location>
        <begin position="246"/>
        <end position="268"/>
    </location>
</feature>
<sequence>MNKNVFVLLLTLVPLLATAQTGETKPSDKEAEVIQTIEALRAQRGVEFNYQRQSQIGDTLRIEEYLGGNEDGYRWQLLSENQQTPSKERLEEYRDMRVTEAKARAEEKGPSKSLADLIIIDSLEFVSESKNNGEPVWQFAFKPKLDDFSEFADQIEARITYLPEQTLLKRIALKNKNEFSPATSVTVEHFSMEIDFMRFANEYTVPVSMKQNAQGSYLFFKDFHDQTSRTYSNYSLVPSADDSNDENALSASKPCGSSDSKGNRTSSC</sequence>
<dbReference type="OrthoDB" id="6238168at2"/>
<keyword evidence="2" id="KW-0732">Signal</keyword>
<feature type="region of interest" description="Disordered" evidence="1">
    <location>
        <begin position="241"/>
        <end position="268"/>
    </location>
</feature>